<comment type="caution">
    <text evidence="2">The sequence shown here is derived from an EMBL/GenBank/DDBJ whole genome shotgun (WGS) entry which is preliminary data.</text>
</comment>
<feature type="transmembrane region" description="Helical" evidence="1">
    <location>
        <begin position="135"/>
        <end position="155"/>
    </location>
</feature>
<dbReference type="PANTHER" id="PTHR31061">
    <property type="entry name" value="LD22376P"/>
    <property type="match status" value="1"/>
</dbReference>
<gene>
    <name evidence="2" type="ORF">S12H4_06393</name>
</gene>
<reference evidence="2" key="1">
    <citation type="journal article" date="2014" name="Front. Microbiol.">
        <title>High frequency of phylogenetically diverse reductive dehalogenase-homologous genes in deep subseafloor sedimentary metagenomes.</title>
        <authorList>
            <person name="Kawai M."/>
            <person name="Futagami T."/>
            <person name="Toyoda A."/>
            <person name="Takaki Y."/>
            <person name="Nishi S."/>
            <person name="Hori S."/>
            <person name="Arai W."/>
            <person name="Tsubouchi T."/>
            <person name="Morono Y."/>
            <person name="Uchiyama I."/>
            <person name="Ito T."/>
            <person name="Fujiyama A."/>
            <person name="Inagaki F."/>
            <person name="Takami H."/>
        </authorList>
    </citation>
    <scope>NUCLEOTIDE SEQUENCE</scope>
    <source>
        <strain evidence="2">Expedition CK06-06</strain>
    </source>
</reference>
<evidence type="ECO:0000256" key="1">
    <source>
        <dbReference type="SAM" id="Phobius"/>
    </source>
</evidence>
<keyword evidence="1" id="KW-0472">Membrane</keyword>
<feature type="transmembrane region" description="Helical" evidence="1">
    <location>
        <begin position="30"/>
        <end position="47"/>
    </location>
</feature>
<feature type="non-terminal residue" evidence="2">
    <location>
        <position position="1"/>
    </location>
</feature>
<dbReference type="EMBL" id="BARW01002240">
    <property type="protein sequence ID" value="GAI69367.1"/>
    <property type="molecule type" value="Genomic_DNA"/>
</dbReference>
<dbReference type="AlphaFoldDB" id="X1QLI4"/>
<dbReference type="PANTHER" id="PTHR31061:SF24">
    <property type="entry name" value="LD22376P"/>
    <property type="match status" value="1"/>
</dbReference>
<proteinExistence type="predicted"/>
<protein>
    <recommendedName>
        <fullName evidence="3">DUF5009 domain-containing protein</fullName>
    </recommendedName>
</protein>
<keyword evidence="1" id="KW-0812">Transmembrane</keyword>
<name>X1QLI4_9ZZZZ</name>
<accession>X1QLI4</accession>
<organism evidence="2">
    <name type="scientific">marine sediment metagenome</name>
    <dbReference type="NCBI Taxonomy" id="412755"/>
    <lineage>
        <taxon>unclassified sequences</taxon>
        <taxon>metagenomes</taxon>
        <taxon>ecological metagenomes</taxon>
    </lineage>
</organism>
<evidence type="ECO:0008006" key="3">
    <source>
        <dbReference type="Google" id="ProtNLM"/>
    </source>
</evidence>
<feature type="transmembrane region" description="Helical" evidence="1">
    <location>
        <begin position="90"/>
        <end position="115"/>
    </location>
</feature>
<sequence length="163" mass="18210">VNALPTTAHTIWGVLAGMLLKSNRTSMQKIKILVIAGLIGVIAGYALDPIVPIIKRISTSSFVIVTGGWSVLTLAFSYWLIDIIKFPKLALFFAIVGMNPLFIYLFAHVGGASFITTIIKPFTTALFSWAGELTAQIITGSIVWFILWYICYWFYKKRIFIKI</sequence>
<feature type="transmembrane region" description="Helical" evidence="1">
    <location>
        <begin position="59"/>
        <end position="81"/>
    </location>
</feature>
<evidence type="ECO:0000313" key="2">
    <source>
        <dbReference type="EMBL" id="GAI69367.1"/>
    </source>
</evidence>
<keyword evidence="1" id="KW-1133">Transmembrane helix</keyword>